<dbReference type="Proteomes" id="UP000232149">
    <property type="component" value="Unassembled WGS sequence"/>
</dbReference>
<evidence type="ECO:0000313" key="4">
    <source>
        <dbReference type="Proteomes" id="UP000232188"/>
    </source>
</evidence>
<protein>
    <submittedName>
        <fullName evidence="1">Uncharacterized protein</fullName>
    </submittedName>
</protein>
<dbReference type="Proteomes" id="UP000232188">
    <property type="component" value="Unassembled WGS sequence"/>
</dbReference>
<evidence type="ECO:0000313" key="3">
    <source>
        <dbReference type="Proteomes" id="UP000232149"/>
    </source>
</evidence>
<keyword evidence="3" id="KW-1185">Reference proteome</keyword>
<dbReference type="AlphaFoldDB" id="A0A2M9YIY0"/>
<comment type="caution">
    <text evidence="1">The sequence shown here is derived from an EMBL/GenBank/DDBJ whole genome shotgun (WGS) entry which is preliminary data.</text>
</comment>
<dbReference type="EMBL" id="NPDU01000029">
    <property type="protein sequence ID" value="PJZ61599.1"/>
    <property type="molecule type" value="Genomic_DNA"/>
</dbReference>
<sequence>MNGILKEEFHIYKHLPPTSQTPRLWGAIGKWFDGPEGAKIAISTAALLQTSAPEGVEYSVQRYEYGIHRKNRPSKTMIWRNGRLIDV</sequence>
<evidence type="ECO:0000313" key="1">
    <source>
        <dbReference type="EMBL" id="PJZ51493.1"/>
    </source>
</evidence>
<proteinExistence type="predicted"/>
<reference evidence="3 4" key="1">
    <citation type="submission" date="2017-07" db="EMBL/GenBank/DDBJ databases">
        <title>Leptospira spp. isolated from tropical soils.</title>
        <authorList>
            <person name="Thibeaux R."/>
            <person name="Iraola G."/>
            <person name="Ferres I."/>
            <person name="Bierque E."/>
            <person name="Girault D."/>
            <person name="Soupe-Gilbert M.-E."/>
            <person name="Picardeau M."/>
            <person name="Goarant C."/>
        </authorList>
    </citation>
    <scope>NUCLEOTIDE SEQUENCE [LARGE SCALE GENOMIC DNA]</scope>
    <source>
        <strain evidence="1 4">FH2-B-C1</strain>
        <strain evidence="2 3">FH2-B-D1</strain>
    </source>
</reference>
<evidence type="ECO:0000313" key="2">
    <source>
        <dbReference type="EMBL" id="PJZ61599.1"/>
    </source>
</evidence>
<organism evidence="1 4">
    <name type="scientific">Leptospira adleri</name>
    <dbReference type="NCBI Taxonomy" id="2023186"/>
    <lineage>
        <taxon>Bacteria</taxon>
        <taxon>Pseudomonadati</taxon>
        <taxon>Spirochaetota</taxon>
        <taxon>Spirochaetia</taxon>
        <taxon>Leptospirales</taxon>
        <taxon>Leptospiraceae</taxon>
        <taxon>Leptospira</taxon>
    </lineage>
</organism>
<accession>A0A2M9YIY0</accession>
<dbReference type="EMBL" id="NPDV01000023">
    <property type="protein sequence ID" value="PJZ51493.1"/>
    <property type="molecule type" value="Genomic_DNA"/>
</dbReference>
<gene>
    <name evidence="2" type="ORF">CH376_12490</name>
    <name evidence="1" type="ORF">CH380_19595</name>
</gene>
<dbReference type="RefSeq" id="WP_100787452.1">
    <property type="nucleotide sequence ID" value="NZ_NPDU01000029.1"/>
</dbReference>
<name>A0A2M9YIY0_9LEPT</name>